<name>A0A143HKS5_MICTH</name>
<organism evidence="1 2">
    <name type="scientific">Microbulbifer thermotolerans</name>
    <dbReference type="NCBI Taxonomy" id="252514"/>
    <lineage>
        <taxon>Bacteria</taxon>
        <taxon>Pseudomonadati</taxon>
        <taxon>Pseudomonadota</taxon>
        <taxon>Gammaproteobacteria</taxon>
        <taxon>Cellvibrionales</taxon>
        <taxon>Microbulbiferaceae</taxon>
        <taxon>Microbulbifer</taxon>
    </lineage>
</organism>
<dbReference type="EMBL" id="CP014864">
    <property type="protein sequence ID" value="AMX02293.1"/>
    <property type="molecule type" value="Genomic_DNA"/>
</dbReference>
<gene>
    <name evidence="1" type="ORF">A3224_06575</name>
</gene>
<dbReference type="AlphaFoldDB" id="A0A143HKS5"/>
<dbReference type="OrthoDB" id="10017966at2"/>
<evidence type="ECO:0000313" key="2">
    <source>
        <dbReference type="Proteomes" id="UP000076077"/>
    </source>
</evidence>
<protein>
    <submittedName>
        <fullName evidence="1">Uncharacterized protein</fullName>
    </submittedName>
</protein>
<dbReference type="Proteomes" id="UP000076077">
    <property type="component" value="Chromosome"/>
</dbReference>
<dbReference type="GeneID" id="76609654"/>
<sequence>MNKIALIIVVTLIACGCNASPKELKLEVFDSDPSDIRFKATFPEGVELDGIHLRYENLGKRWLLQLKSSTGMRLTSAESNKSGNTITVSAFIELVSSILTEVANRKEVSLNEIQLDLRLVSEVWNDSVYAVKESAKTNSGVVMHKDKSTGFALLGAIQKSDLLVKTCTTLAKYSYACDSTPIGIDPIAFQCPFLNQDWDEIVGSVDAGIHEAMSFSIVVATN</sequence>
<reference evidence="2" key="1">
    <citation type="submission" date="2016-03" db="EMBL/GenBank/DDBJ databases">
        <authorList>
            <person name="Lee Y.-S."/>
            <person name="Choi Y.-L."/>
        </authorList>
    </citation>
    <scope>NUCLEOTIDE SEQUENCE [LARGE SCALE GENOMIC DNA]</scope>
    <source>
        <strain evidence="2">DAU221</strain>
    </source>
</reference>
<dbReference type="RefSeq" id="WP_067152753.1">
    <property type="nucleotide sequence ID" value="NZ_CP014864.1"/>
</dbReference>
<accession>A0A143HKS5</accession>
<proteinExistence type="predicted"/>
<keyword evidence="2" id="KW-1185">Reference proteome</keyword>
<evidence type="ECO:0000313" key="1">
    <source>
        <dbReference type="EMBL" id="AMX02293.1"/>
    </source>
</evidence>
<dbReference type="KEGG" id="mthd:A3224_06575"/>
<dbReference type="PROSITE" id="PS51257">
    <property type="entry name" value="PROKAR_LIPOPROTEIN"/>
    <property type="match status" value="1"/>
</dbReference>